<evidence type="ECO:0000313" key="2">
    <source>
        <dbReference type="Proteomes" id="UP000324632"/>
    </source>
</evidence>
<dbReference type="EMBL" id="SOYY01000009">
    <property type="protein sequence ID" value="KAA0716619.1"/>
    <property type="molecule type" value="Genomic_DNA"/>
</dbReference>
<proteinExistence type="predicted"/>
<accession>A0A5A9P673</accession>
<keyword evidence="2" id="KW-1185">Reference proteome</keyword>
<dbReference type="PANTHER" id="PTHR31025">
    <property type="entry name" value="SI:CH211-196P9.1-RELATED"/>
    <property type="match status" value="1"/>
</dbReference>
<sequence length="298" mass="33421">MPSSGLAGHSNRSMDSFVINTLREWQLTDLVNKFKEDYSKPLSQIETYMENTSVYRAKWIRDNNWTIDQILEEFPHLMTKGMVDGVGDLALRQLPALLPPTTYKVGHGRGVKVVRHTIQECRLAFIDHKPPGINMVEFLHEAKACRPYPHILTLGTDQSAFQVFVIIAGKALEQVALLQAIDVCFKAFFVFDIKYPKQCEHVWEFIQTEIYEMPGGESKLLVVGDLEANLTQCRWLAESEPRDFQVPTEPGLSHWLTNAVDAEGGRAGATWGLAKEAAEEGWAGPGGTWKHWAGPAGK</sequence>
<protein>
    <submittedName>
        <fullName evidence="1">Uncharacterized protein</fullName>
    </submittedName>
</protein>
<name>A0A5A9P673_9TELE</name>
<evidence type="ECO:0000313" key="1">
    <source>
        <dbReference type="EMBL" id="KAA0716619.1"/>
    </source>
</evidence>
<dbReference type="PANTHER" id="PTHR31025:SF9">
    <property type="entry name" value="SI:DKEY-286J15.1"/>
    <property type="match status" value="1"/>
</dbReference>
<comment type="caution">
    <text evidence="1">The sequence shown here is derived from an EMBL/GenBank/DDBJ whole genome shotgun (WGS) entry which is preliminary data.</text>
</comment>
<dbReference type="AlphaFoldDB" id="A0A5A9P673"/>
<gene>
    <name evidence="1" type="ORF">E1301_Tti020365</name>
</gene>
<organism evidence="1 2">
    <name type="scientific">Triplophysa tibetana</name>
    <dbReference type="NCBI Taxonomy" id="1572043"/>
    <lineage>
        <taxon>Eukaryota</taxon>
        <taxon>Metazoa</taxon>
        <taxon>Chordata</taxon>
        <taxon>Craniata</taxon>
        <taxon>Vertebrata</taxon>
        <taxon>Euteleostomi</taxon>
        <taxon>Actinopterygii</taxon>
        <taxon>Neopterygii</taxon>
        <taxon>Teleostei</taxon>
        <taxon>Ostariophysi</taxon>
        <taxon>Cypriniformes</taxon>
        <taxon>Nemacheilidae</taxon>
        <taxon>Triplophysa</taxon>
    </lineage>
</organism>
<reference evidence="1 2" key="1">
    <citation type="journal article" date="2019" name="Mol. Ecol. Resour.">
        <title>Chromosome-level genome assembly of Triplophysa tibetana, a fish adapted to the harsh high-altitude environment of the Tibetan Plateau.</title>
        <authorList>
            <person name="Yang X."/>
            <person name="Liu H."/>
            <person name="Ma Z."/>
            <person name="Zou Y."/>
            <person name="Zou M."/>
            <person name="Mao Y."/>
            <person name="Li X."/>
            <person name="Wang H."/>
            <person name="Chen T."/>
            <person name="Wang W."/>
            <person name="Yang R."/>
        </authorList>
    </citation>
    <scope>NUCLEOTIDE SEQUENCE [LARGE SCALE GENOMIC DNA]</scope>
    <source>
        <strain evidence="1">TTIB1903HZAU</strain>
        <tissue evidence="1">Muscle</tissue>
    </source>
</reference>
<dbReference type="Proteomes" id="UP000324632">
    <property type="component" value="Chromosome 9"/>
</dbReference>